<sequence length="85" mass="9525">MTEFDEEVKKHVKSVCDKNVGWVIDQVSRGEQSLWLRRSAKMEDATVNGHIVFEIGLTLAPPLITLSTYGHDVPLNVSEQTDNVT</sequence>
<dbReference type="Proteomes" id="UP001152795">
    <property type="component" value="Unassembled WGS sequence"/>
</dbReference>
<dbReference type="AlphaFoldDB" id="A0A6S7KFF0"/>
<dbReference type="EMBL" id="CACRXK020032668">
    <property type="protein sequence ID" value="CAB4043577.1"/>
    <property type="molecule type" value="Genomic_DNA"/>
</dbReference>
<proteinExistence type="predicted"/>
<gene>
    <name evidence="1" type="ORF">PACLA_8A009966</name>
</gene>
<organism evidence="1 2">
    <name type="scientific">Paramuricea clavata</name>
    <name type="common">Red gorgonian</name>
    <name type="synonym">Violescent sea-whip</name>
    <dbReference type="NCBI Taxonomy" id="317549"/>
    <lineage>
        <taxon>Eukaryota</taxon>
        <taxon>Metazoa</taxon>
        <taxon>Cnidaria</taxon>
        <taxon>Anthozoa</taxon>
        <taxon>Octocorallia</taxon>
        <taxon>Malacalcyonacea</taxon>
        <taxon>Plexauridae</taxon>
        <taxon>Paramuricea</taxon>
    </lineage>
</organism>
<keyword evidence="2" id="KW-1185">Reference proteome</keyword>
<reference evidence="1" key="1">
    <citation type="submission" date="2020-04" db="EMBL/GenBank/DDBJ databases">
        <authorList>
            <person name="Alioto T."/>
            <person name="Alioto T."/>
            <person name="Gomez Garrido J."/>
        </authorList>
    </citation>
    <scope>NUCLEOTIDE SEQUENCE</scope>
    <source>
        <strain evidence="1">A484AB</strain>
    </source>
</reference>
<evidence type="ECO:0000313" key="2">
    <source>
        <dbReference type="Proteomes" id="UP001152795"/>
    </source>
</evidence>
<protein>
    <submittedName>
        <fullName evidence="1">Uncharacterized protein</fullName>
    </submittedName>
</protein>
<accession>A0A6S7KFF0</accession>
<name>A0A6S7KFF0_PARCT</name>
<comment type="caution">
    <text evidence="1">The sequence shown here is derived from an EMBL/GenBank/DDBJ whole genome shotgun (WGS) entry which is preliminary data.</text>
</comment>
<feature type="non-terminal residue" evidence="1">
    <location>
        <position position="85"/>
    </location>
</feature>
<evidence type="ECO:0000313" key="1">
    <source>
        <dbReference type="EMBL" id="CAB4043577.1"/>
    </source>
</evidence>